<dbReference type="InterPro" id="IPR036430">
    <property type="entry name" value="RNase_T2-like_sf"/>
</dbReference>
<dbReference type="Pfam" id="PF00445">
    <property type="entry name" value="Ribonuclease_T2"/>
    <property type="match status" value="1"/>
</dbReference>
<dbReference type="VEuPathDB" id="AmoebaDB:EIN_276140"/>
<dbReference type="EMBL" id="KB206364">
    <property type="protein sequence ID" value="ELP92525.1"/>
    <property type="molecule type" value="Genomic_DNA"/>
</dbReference>
<feature type="compositionally biased region" description="Basic residues" evidence="3">
    <location>
        <begin position="47"/>
        <end position="58"/>
    </location>
</feature>
<dbReference type="GO" id="GO:0006401">
    <property type="term" value="P:RNA catabolic process"/>
    <property type="evidence" value="ECO:0007669"/>
    <property type="project" value="TreeGrafter"/>
</dbReference>
<dbReference type="PANTHER" id="PTHR11240">
    <property type="entry name" value="RIBONUCLEASE T2"/>
    <property type="match status" value="1"/>
</dbReference>
<dbReference type="PANTHER" id="PTHR11240:SF22">
    <property type="entry name" value="RIBONUCLEASE T2"/>
    <property type="match status" value="1"/>
</dbReference>
<evidence type="ECO:0000256" key="3">
    <source>
        <dbReference type="SAM" id="MobiDB-lite"/>
    </source>
</evidence>
<feature type="compositionally biased region" description="Low complexity" evidence="3">
    <location>
        <begin position="60"/>
        <end position="70"/>
    </location>
</feature>
<feature type="region of interest" description="Disordered" evidence="3">
    <location>
        <begin position="14"/>
        <end position="107"/>
    </location>
</feature>
<dbReference type="GO" id="GO:0033897">
    <property type="term" value="F:ribonuclease T2 activity"/>
    <property type="evidence" value="ECO:0007669"/>
    <property type="project" value="InterPro"/>
</dbReference>
<evidence type="ECO:0000256" key="1">
    <source>
        <dbReference type="ARBA" id="ARBA00007469"/>
    </source>
</evidence>
<dbReference type="KEGG" id="eiv:EIN_276140"/>
<protein>
    <submittedName>
        <fullName evidence="4">Ribonuclease 3, putative</fullName>
    </submittedName>
</protein>
<dbReference type="GO" id="GO:0005576">
    <property type="term" value="C:extracellular region"/>
    <property type="evidence" value="ECO:0007669"/>
    <property type="project" value="TreeGrafter"/>
</dbReference>
<feature type="compositionally biased region" description="Basic residues" evidence="3">
    <location>
        <begin position="74"/>
        <end position="84"/>
    </location>
</feature>
<dbReference type="InterPro" id="IPR018188">
    <property type="entry name" value="RNase_T2_His_AS_1"/>
</dbReference>
<dbReference type="GO" id="GO:0003723">
    <property type="term" value="F:RNA binding"/>
    <property type="evidence" value="ECO:0007669"/>
    <property type="project" value="InterPro"/>
</dbReference>
<dbReference type="AlphaFoldDB" id="A0A0A1UGC3"/>
<sequence>MLILLFLIHLAFSQPPQDESDSEDSDTTSSSPHDYPTISTQSVRPKTTTKHYTHRRPHYTTPQQQSPQTQHLSKWQKRRQKKGVTRQSLFPEGDPSAPFAPLTKQEPTPIDFPTESGLLPSTIYKLQNYELCRFYKRTNRKLELMVFTQFWPGQKCIEDKCSLPMKTTKIEEGFMLHGLWPQLEINRNYVCCLVDINDIMVEQKMKENTELLTLIRNKWMSLQRCRFAIYQFDKHGTCSMTHYTGEDGPLDYMRVAIYLKDQIDIWQILKDSRLRVETEKLYDKNELKNIIKETYGAEPAFYCVDTNKVLELRVCYDISEDKFHPKPRSCQRTIYKRDEETCERMVMFREFPKYLLDPITAPRNNCEY</sequence>
<dbReference type="GeneID" id="14891507"/>
<dbReference type="Proteomes" id="UP000014680">
    <property type="component" value="Unassembled WGS sequence"/>
</dbReference>
<evidence type="ECO:0000313" key="4">
    <source>
        <dbReference type="EMBL" id="ELP92525.1"/>
    </source>
</evidence>
<gene>
    <name evidence="4" type="ORF">EIN_276140</name>
</gene>
<proteinExistence type="inferred from homology"/>
<reference evidence="4 5" key="1">
    <citation type="submission" date="2012-10" db="EMBL/GenBank/DDBJ databases">
        <authorList>
            <person name="Zafar N."/>
            <person name="Inman J."/>
            <person name="Hall N."/>
            <person name="Lorenzi H."/>
            <person name="Caler E."/>
        </authorList>
    </citation>
    <scope>NUCLEOTIDE SEQUENCE [LARGE SCALE GENOMIC DNA]</scope>
    <source>
        <strain evidence="4 5">IP1</strain>
    </source>
</reference>
<dbReference type="InterPro" id="IPR001568">
    <property type="entry name" value="RNase_T2-like"/>
</dbReference>
<dbReference type="PROSITE" id="PS00530">
    <property type="entry name" value="RNASE_T2_1"/>
    <property type="match status" value="1"/>
</dbReference>
<dbReference type="Gene3D" id="3.90.730.10">
    <property type="entry name" value="Ribonuclease T2-like"/>
    <property type="match status" value="1"/>
</dbReference>
<dbReference type="RefSeq" id="XP_004259296.1">
    <property type="nucleotide sequence ID" value="XM_004259248.1"/>
</dbReference>
<comment type="similarity">
    <text evidence="1 2">Belongs to the RNase T2 family.</text>
</comment>
<accession>A0A0A1UGC3</accession>
<name>A0A0A1UGC3_ENTIV</name>
<organism evidence="4 5">
    <name type="scientific">Entamoeba invadens IP1</name>
    <dbReference type="NCBI Taxonomy" id="370355"/>
    <lineage>
        <taxon>Eukaryota</taxon>
        <taxon>Amoebozoa</taxon>
        <taxon>Evosea</taxon>
        <taxon>Archamoebae</taxon>
        <taxon>Mastigamoebida</taxon>
        <taxon>Entamoebidae</taxon>
        <taxon>Entamoeba</taxon>
    </lineage>
</organism>
<feature type="compositionally biased region" description="Polar residues" evidence="3">
    <location>
        <begin position="37"/>
        <end position="46"/>
    </location>
</feature>
<evidence type="ECO:0000256" key="2">
    <source>
        <dbReference type="RuleBase" id="RU004328"/>
    </source>
</evidence>
<keyword evidence="5" id="KW-1185">Reference proteome</keyword>
<dbReference type="SUPFAM" id="SSF55895">
    <property type="entry name" value="Ribonuclease Rh-like"/>
    <property type="match status" value="1"/>
</dbReference>
<evidence type="ECO:0000313" key="5">
    <source>
        <dbReference type="Proteomes" id="UP000014680"/>
    </source>
</evidence>
<dbReference type="OrthoDB" id="1421104at2759"/>